<dbReference type="Pfam" id="PF26327">
    <property type="entry name" value="LpqS"/>
    <property type="match status" value="1"/>
</dbReference>
<keyword evidence="1" id="KW-0812">Transmembrane</keyword>
<protein>
    <recommendedName>
        <fullName evidence="4">Lipoprotein LpqS</fullName>
    </recommendedName>
</protein>
<evidence type="ECO:0000313" key="3">
    <source>
        <dbReference type="Proteomes" id="UP000501849"/>
    </source>
</evidence>
<keyword evidence="3" id="KW-1185">Reference proteome</keyword>
<dbReference type="Proteomes" id="UP000501849">
    <property type="component" value="Plasmid unnamed1"/>
</dbReference>
<dbReference type="EMBL" id="CP038797">
    <property type="protein sequence ID" value="QIV79707.1"/>
    <property type="molecule type" value="Genomic_DNA"/>
</dbReference>
<evidence type="ECO:0000256" key="1">
    <source>
        <dbReference type="SAM" id="Phobius"/>
    </source>
</evidence>
<accession>A0A6H0S0Z5</accession>
<dbReference type="AlphaFoldDB" id="A0A6H0S0Z5"/>
<keyword evidence="1" id="KW-1133">Transmembrane helix</keyword>
<evidence type="ECO:0008006" key="4">
    <source>
        <dbReference type="Google" id="ProtNLM"/>
    </source>
</evidence>
<dbReference type="InterPro" id="IPR058714">
    <property type="entry name" value="LpqS"/>
</dbReference>
<keyword evidence="2" id="KW-0614">Plasmid</keyword>
<reference evidence="2 3" key="1">
    <citation type="submission" date="2019-04" db="EMBL/GenBank/DDBJ databases">
        <title>Draft, Whole-Genome Sequence of the Anthracene-degrading Mycobacterium frederiksbergense LB501T, Isolated from a Polycyclic Aromatic Hydrocarbon (PAH)-Contaminated Soil.</title>
        <authorList>
            <person name="Augelletti F."/>
        </authorList>
    </citation>
    <scope>NUCLEOTIDE SEQUENCE [LARGE SCALE GENOMIC DNA]</scope>
    <source>
        <strain evidence="2 3">LB 501T</strain>
        <plasmid evidence="2 3">unnamed1</plasmid>
    </source>
</reference>
<keyword evidence="1" id="KW-0472">Membrane</keyword>
<organism evidence="2 3">
    <name type="scientific">Mycolicibacterium frederiksbergense</name>
    <dbReference type="NCBI Taxonomy" id="117567"/>
    <lineage>
        <taxon>Bacteria</taxon>
        <taxon>Bacillati</taxon>
        <taxon>Actinomycetota</taxon>
        <taxon>Actinomycetes</taxon>
        <taxon>Mycobacteriales</taxon>
        <taxon>Mycobacteriaceae</taxon>
        <taxon>Mycolicibacterium</taxon>
    </lineage>
</organism>
<gene>
    <name evidence="2" type="ORF">EXE63_01385</name>
</gene>
<sequence length="138" mass="14617">MTYTNTGPRRRRRIAVAVFLAFWVTVVGAEWALPGLAPAPQHGAHVLVASPMAALAPVLVEHPHLSSGSAPESSELFAEAVLPRGTGALLAPSLIAAAVTVLMLWCHFSPTVVRGPPRRAVLATTGRDTLTRLCIARR</sequence>
<proteinExistence type="predicted"/>
<evidence type="ECO:0000313" key="2">
    <source>
        <dbReference type="EMBL" id="QIV79707.1"/>
    </source>
</evidence>
<dbReference type="KEGG" id="mfre:EXE63_01385"/>
<feature type="transmembrane region" description="Helical" evidence="1">
    <location>
        <begin position="89"/>
        <end position="108"/>
    </location>
</feature>
<name>A0A6H0S0Z5_9MYCO</name>
<geneLocation type="plasmid" evidence="2 3">
    <name>unnamed1</name>
</geneLocation>